<dbReference type="GO" id="GO:0005852">
    <property type="term" value="C:eukaryotic translation initiation factor 3 complex"/>
    <property type="evidence" value="ECO:0007669"/>
    <property type="project" value="InterPro"/>
</dbReference>
<feature type="compositionally biased region" description="Basic and acidic residues" evidence="4">
    <location>
        <begin position="14"/>
        <end position="26"/>
    </location>
</feature>
<sequence length="220" mass="24569">MSDLDWDDDEFEVAEIKKEEPKKASTFDDEEEEEEEPVKRAPASKPKPAKKEVAEYVDETLADPVAEKLRRQKLVEAADLAAAKELFGTDGEEIDLTTYAPKSEKEFAKYGNLVATKYMTVVKDSAFYKETVKAFLKNALRNSSAAEVKEIEASIVAIRNDKVKKEKADAALAQKAEQAEKAKAGKGKKKFLNQGVKGANSGLDDYKYDSYTPDDDYDFM</sequence>
<protein>
    <recommendedName>
        <fullName evidence="6">Eukaryotic translation initiation factor 3 30 kDa subunit</fullName>
    </recommendedName>
</protein>
<dbReference type="EMBL" id="HBEV01013793">
    <property type="protein sequence ID" value="CAD8593346.1"/>
    <property type="molecule type" value="Transcribed_RNA"/>
</dbReference>
<dbReference type="Pfam" id="PF08597">
    <property type="entry name" value="eIF3_subunit"/>
    <property type="match status" value="1"/>
</dbReference>
<name>A0A7S0PUA9_MICPS</name>
<feature type="region of interest" description="Disordered" evidence="4">
    <location>
        <begin position="1"/>
        <end position="52"/>
    </location>
</feature>
<gene>
    <name evidence="5" type="ORF">MSP1404_LOCUS10750</name>
</gene>
<feature type="region of interest" description="Disordered" evidence="4">
    <location>
        <begin position="193"/>
        <end position="220"/>
    </location>
</feature>
<evidence type="ECO:0000256" key="4">
    <source>
        <dbReference type="SAM" id="MobiDB-lite"/>
    </source>
</evidence>
<keyword evidence="1" id="KW-0963">Cytoplasm</keyword>
<dbReference type="PANTHER" id="PTHR21681">
    <property type="entry name" value="EUKARYOTIC TRANSLATION INITIATION FACTOR 3 SUBUNIT J"/>
    <property type="match status" value="1"/>
</dbReference>
<keyword evidence="3" id="KW-0648">Protein biosynthesis</keyword>
<dbReference type="AlphaFoldDB" id="A0A7S0PUA9"/>
<evidence type="ECO:0000256" key="1">
    <source>
        <dbReference type="ARBA" id="ARBA00022490"/>
    </source>
</evidence>
<evidence type="ECO:0000256" key="3">
    <source>
        <dbReference type="ARBA" id="ARBA00022917"/>
    </source>
</evidence>
<keyword evidence="2" id="KW-0396">Initiation factor</keyword>
<accession>A0A7S0PUA9</accession>
<evidence type="ECO:0008006" key="6">
    <source>
        <dbReference type="Google" id="ProtNLM"/>
    </source>
</evidence>
<evidence type="ECO:0000256" key="2">
    <source>
        <dbReference type="ARBA" id="ARBA00022540"/>
    </source>
</evidence>
<proteinExistence type="predicted"/>
<dbReference type="Gene3D" id="1.10.246.60">
    <property type="entry name" value="Eukaryotic translation initiation factor 3 like domains"/>
    <property type="match status" value="1"/>
</dbReference>
<dbReference type="InterPro" id="IPR023194">
    <property type="entry name" value="eIF3-like_dom_sf"/>
</dbReference>
<feature type="compositionally biased region" description="Acidic residues" evidence="4">
    <location>
        <begin position="27"/>
        <end position="36"/>
    </location>
</feature>
<feature type="compositionally biased region" description="Acidic residues" evidence="4">
    <location>
        <begin position="1"/>
        <end position="13"/>
    </location>
</feature>
<dbReference type="GO" id="GO:0003743">
    <property type="term" value="F:translation initiation factor activity"/>
    <property type="evidence" value="ECO:0007669"/>
    <property type="project" value="UniProtKB-KW"/>
</dbReference>
<dbReference type="InterPro" id="IPR013906">
    <property type="entry name" value="eIF3j"/>
</dbReference>
<reference evidence="5" key="1">
    <citation type="submission" date="2021-01" db="EMBL/GenBank/DDBJ databases">
        <authorList>
            <person name="Corre E."/>
            <person name="Pelletier E."/>
            <person name="Niang G."/>
            <person name="Scheremetjew M."/>
            <person name="Finn R."/>
            <person name="Kale V."/>
            <person name="Holt S."/>
            <person name="Cochrane G."/>
            <person name="Meng A."/>
            <person name="Brown T."/>
            <person name="Cohen L."/>
        </authorList>
    </citation>
    <scope>NUCLEOTIDE SEQUENCE</scope>
    <source>
        <strain evidence="5">CCMP494</strain>
    </source>
</reference>
<organism evidence="5">
    <name type="scientific">Micromonas pusilla</name>
    <name type="common">Picoplanktonic green alga</name>
    <name type="synonym">Chromulina pusilla</name>
    <dbReference type="NCBI Taxonomy" id="38833"/>
    <lineage>
        <taxon>Eukaryota</taxon>
        <taxon>Viridiplantae</taxon>
        <taxon>Chlorophyta</taxon>
        <taxon>Mamiellophyceae</taxon>
        <taxon>Mamiellales</taxon>
        <taxon>Mamiellaceae</taxon>
        <taxon>Micromonas</taxon>
    </lineage>
</organism>
<dbReference type="PANTHER" id="PTHR21681:SF0">
    <property type="entry name" value="EUKARYOTIC TRANSLATION INITIATION FACTOR 3 SUBUNIT J"/>
    <property type="match status" value="1"/>
</dbReference>
<evidence type="ECO:0000313" key="5">
    <source>
        <dbReference type="EMBL" id="CAD8593346.1"/>
    </source>
</evidence>